<evidence type="ECO:0000256" key="5">
    <source>
        <dbReference type="ARBA" id="ARBA00036066"/>
    </source>
</evidence>
<dbReference type="InterPro" id="IPR036188">
    <property type="entry name" value="FAD/NAD-bd_sf"/>
</dbReference>
<dbReference type="Proteomes" id="UP000235392">
    <property type="component" value="Unassembled WGS sequence"/>
</dbReference>
<gene>
    <name evidence="11" type="ORF">PCASD_19592</name>
</gene>
<evidence type="ECO:0000256" key="9">
    <source>
        <dbReference type="SAM" id="MobiDB-lite"/>
    </source>
</evidence>
<keyword evidence="2" id="KW-0285">Flavoprotein</keyword>
<evidence type="ECO:0000313" key="12">
    <source>
        <dbReference type="Proteomes" id="UP000235392"/>
    </source>
</evidence>
<comment type="similarity">
    <text evidence="6">Belongs to the L2HGDH family.</text>
</comment>
<sequence>MYFLLLKYQPCSRNSQVIHAGIYYPQDSLKTALCLRGRRLTYNYCRKHNVLYKKIGKLILARTKDERDYLEKLYGKCQGMNADEGLRRAVMFGHMEGRDGDLAPLRMMDQSETLALEPDLSPAIRSSLFSAETGIVDSHAFIASLETSINSSKNGEITQTSIDQPGDTGGERNSVLARCLVNCAGLNAHNFYNHVLYLTARRLQLGFCKGSYYSYGSAEGGSSVQHLIYPTPTQQKCTGNSFAGLHQRSDRGNEGRSQNSWVLGASPEPGGRRING</sequence>
<feature type="region of interest" description="Disordered" evidence="9">
    <location>
        <begin position="239"/>
        <end position="276"/>
    </location>
</feature>
<dbReference type="EC" id="1.1.99.2" evidence="7"/>
<dbReference type="EMBL" id="PGCI01000366">
    <property type="protein sequence ID" value="PLW28398.1"/>
    <property type="molecule type" value="Genomic_DNA"/>
</dbReference>
<dbReference type="InterPro" id="IPR006076">
    <property type="entry name" value="FAD-dep_OxRdtase"/>
</dbReference>
<keyword evidence="4" id="KW-0560">Oxidoreductase</keyword>
<dbReference type="PANTHER" id="PTHR43104">
    <property type="entry name" value="L-2-HYDROXYGLUTARATE DEHYDROGENASE, MITOCHONDRIAL"/>
    <property type="match status" value="1"/>
</dbReference>
<proteinExistence type="inferred from homology"/>
<evidence type="ECO:0000256" key="2">
    <source>
        <dbReference type="ARBA" id="ARBA00022630"/>
    </source>
</evidence>
<evidence type="ECO:0000313" key="11">
    <source>
        <dbReference type="EMBL" id="PLW28398.1"/>
    </source>
</evidence>
<protein>
    <recommendedName>
        <fullName evidence="8">L-2-hydroxyglutarate dehydrogenase, mitochondrial</fullName>
        <ecNumber evidence="7">1.1.99.2</ecNumber>
    </recommendedName>
</protein>
<evidence type="ECO:0000256" key="6">
    <source>
        <dbReference type="ARBA" id="ARBA00037941"/>
    </source>
</evidence>
<dbReference type="SUPFAM" id="SSF51905">
    <property type="entry name" value="FAD/NAD(P)-binding domain"/>
    <property type="match status" value="1"/>
</dbReference>
<reference evidence="11 12" key="1">
    <citation type="submission" date="2017-11" db="EMBL/GenBank/DDBJ databases">
        <title>De novo assembly and phasing of dikaryotic genomes from two isolates of Puccinia coronata f. sp. avenae, the causal agent of oat crown rust.</title>
        <authorList>
            <person name="Miller M.E."/>
            <person name="Zhang Y."/>
            <person name="Omidvar V."/>
            <person name="Sperschneider J."/>
            <person name="Schwessinger B."/>
            <person name="Raley C."/>
            <person name="Palmer J.M."/>
            <person name="Garnica D."/>
            <person name="Upadhyaya N."/>
            <person name="Rathjen J."/>
            <person name="Taylor J.M."/>
            <person name="Park R.F."/>
            <person name="Dodds P.N."/>
            <person name="Hirsch C.D."/>
            <person name="Kianian S.F."/>
            <person name="Figueroa M."/>
        </authorList>
    </citation>
    <scope>NUCLEOTIDE SEQUENCE [LARGE SCALE GENOMIC DNA]</scope>
    <source>
        <strain evidence="11">12SD80</strain>
    </source>
</reference>
<evidence type="ECO:0000256" key="1">
    <source>
        <dbReference type="ARBA" id="ARBA00001974"/>
    </source>
</evidence>
<comment type="cofactor">
    <cofactor evidence="1">
        <name>FAD</name>
        <dbReference type="ChEBI" id="CHEBI:57692"/>
    </cofactor>
</comment>
<dbReference type="PANTHER" id="PTHR43104:SF4">
    <property type="entry name" value="L-2-HYDROXYGLUTARATE DEHYDROGENASE, MITOCHONDRIAL"/>
    <property type="match status" value="1"/>
</dbReference>
<evidence type="ECO:0000256" key="4">
    <source>
        <dbReference type="ARBA" id="ARBA00023002"/>
    </source>
</evidence>
<feature type="domain" description="FAD dependent oxidoreductase" evidence="10">
    <location>
        <begin position="12"/>
        <end position="238"/>
    </location>
</feature>
<name>A0A2N5TSJ5_9BASI</name>
<organism evidence="11 12">
    <name type="scientific">Puccinia coronata f. sp. avenae</name>
    <dbReference type="NCBI Taxonomy" id="200324"/>
    <lineage>
        <taxon>Eukaryota</taxon>
        <taxon>Fungi</taxon>
        <taxon>Dikarya</taxon>
        <taxon>Basidiomycota</taxon>
        <taxon>Pucciniomycotina</taxon>
        <taxon>Pucciniomycetes</taxon>
        <taxon>Pucciniales</taxon>
        <taxon>Pucciniaceae</taxon>
        <taxon>Puccinia</taxon>
    </lineage>
</organism>
<dbReference type="Gene3D" id="3.50.50.60">
    <property type="entry name" value="FAD/NAD(P)-binding domain"/>
    <property type="match status" value="2"/>
</dbReference>
<evidence type="ECO:0000256" key="8">
    <source>
        <dbReference type="ARBA" id="ARBA00041137"/>
    </source>
</evidence>
<evidence type="ECO:0000256" key="7">
    <source>
        <dbReference type="ARBA" id="ARBA00038878"/>
    </source>
</evidence>
<comment type="catalytic activity">
    <reaction evidence="5">
        <text>(S)-2-hydroxyglutarate + A = 2-oxoglutarate + AH2</text>
        <dbReference type="Rhea" id="RHEA:21252"/>
        <dbReference type="ChEBI" id="CHEBI:13193"/>
        <dbReference type="ChEBI" id="CHEBI:16782"/>
        <dbReference type="ChEBI" id="CHEBI:16810"/>
        <dbReference type="ChEBI" id="CHEBI:17499"/>
        <dbReference type="EC" id="1.1.99.2"/>
    </reaction>
</comment>
<dbReference type="Pfam" id="PF01266">
    <property type="entry name" value="DAO"/>
    <property type="match status" value="1"/>
</dbReference>
<keyword evidence="3" id="KW-0274">FAD</keyword>
<accession>A0A2N5TSJ5</accession>
<evidence type="ECO:0000256" key="3">
    <source>
        <dbReference type="ARBA" id="ARBA00022827"/>
    </source>
</evidence>
<dbReference type="AlphaFoldDB" id="A0A2N5TSJ5"/>
<dbReference type="GO" id="GO:0047545">
    <property type="term" value="F:(S)-2-hydroxyglutarate dehydrogenase activity"/>
    <property type="evidence" value="ECO:0007669"/>
    <property type="project" value="UniProtKB-EC"/>
</dbReference>
<evidence type="ECO:0000259" key="10">
    <source>
        <dbReference type="Pfam" id="PF01266"/>
    </source>
</evidence>
<comment type="caution">
    <text evidence="11">The sequence shown here is derived from an EMBL/GenBank/DDBJ whole genome shotgun (WGS) entry which is preliminary data.</text>
</comment>